<sequence length="138" mass="15451">MHFANIIATAALAMGVAAEPASKDLPFNIISARIWSSKDCGGDNNNGNLGELTTHRDELNECFKFTDKVKSVSQYEHAKGCKRKSYLIPTNTRPTYFTDMRLVLLFTDSNCKRGQKTVKDDQCRETSSHFSSYKTVCT</sequence>
<dbReference type="AlphaFoldDB" id="A0A8H4TI42"/>
<keyword evidence="1" id="KW-0732">Signal</keyword>
<proteinExistence type="predicted"/>
<feature type="chain" id="PRO_5034411997" evidence="1">
    <location>
        <begin position="19"/>
        <end position="138"/>
    </location>
</feature>
<dbReference type="Proteomes" id="UP000604273">
    <property type="component" value="Unassembled WGS sequence"/>
</dbReference>
<reference evidence="2" key="1">
    <citation type="journal article" date="2020" name="BMC Genomics">
        <title>Correction to: Identification and distribution of gene clusters required for synthesis of sphingolipid metabolism inhibitors in diverse species of the filamentous fungus Fusarium.</title>
        <authorList>
            <person name="Kim H.S."/>
            <person name="Lohmar J.M."/>
            <person name="Busman M."/>
            <person name="Brown D.W."/>
            <person name="Naumann T.A."/>
            <person name="Divon H.H."/>
            <person name="Lysoe E."/>
            <person name="Uhlig S."/>
            <person name="Proctor R.H."/>
        </authorList>
    </citation>
    <scope>NUCLEOTIDE SEQUENCE</scope>
    <source>
        <strain evidence="2">NRRL 45417</strain>
    </source>
</reference>
<gene>
    <name evidence="2" type="ORF">FGADI_2531</name>
</gene>
<evidence type="ECO:0000313" key="3">
    <source>
        <dbReference type="Proteomes" id="UP000604273"/>
    </source>
</evidence>
<reference evidence="2" key="2">
    <citation type="submission" date="2020-05" db="EMBL/GenBank/DDBJ databases">
        <authorList>
            <person name="Kim H.-S."/>
            <person name="Proctor R.H."/>
            <person name="Brown D.W."/>
        </authorList>
    </citation>
    <scope>NUCLEOTIDE SEQUENCE</scope>
    <source>
        <strain evidence="2">NRRL 45417</strain>
    </source>
</reference>
<organism evidence="2 3">
    <name type="scientific">Fusarium gaditjirri</name>
    <dbReference type="NCBI Taxonomy" id="282569"/>
    <lineage>
        <taxon>Eukaryota</taxon>
        <taxon>Fungi</taxon>
        <taxon>Dikarya</taxon>
        <taxon>Ascomycota</taxon>
        <taxon>Pezizomycotina</taxon>
        <taxon>Sordariomycetes</taxon>
        <taxon>Hypocreomycetidae</taxon>
        <taxon>Hypocreales</taxon>
        <taxon>Nectriaceae</taxon>
        <taxon>Fusarium</taxon>
        <taxon>Fusarium nisikadoi species complex</taxon>
    </lineage>
</organism>
<accession>A0A8H4TI42</accession>
<keyword evidence="3" id="KW-1185">Reference proteome</keyword>
<evidence type="ECO:0000313" key="2">
    <source>
        <dbReference type="EMBL" id="KAF4958365.1"/>
    </source>
</evidence>
<feature type="signal peptide" evidence="1">
    <location>
        <begin position="1"/>
        <end position="18"/>
    </location>
</feature>
<protein>
    <submittedName>
        <fullName evidence="2">Uncharacterized protein</fullName>
    </submittedName>
</protein>
<evidence type="ECO:0000256" key="1">
    <source>
        <dbReference type="SAM" id="SignalP"/>
    </source>
</evidence>
<comment type="caution">
    <text evidence="2">The sequence shown here is derived from an EMBL/GenBank/DDBJ whole genome shotgun (WGS) entry which is preliminary data.</text>
</comment>
<name>A0A8H4TI42_9HYPO</name>
<dbReference type="EMBL" id="JABFAI010000053">
    <property type="protein sequence ID" value="KAF4958365.1"/>
    <property type="molecule type" value="Genomic_DNA"/>
</dbReference>
<dbReference type="OrthoDB" id="4691160at2759"/>